<dbReference type="Pfam" id="PF13581">
    <property type="entry name" value="HATPase_c_2"/>
    <property type="match status" value="1"/>
</dbReference>
<evidence type="ECO:0000256" key="1">
    <source>
        <dbReference type="ARBA" id="ARBA00022527"/>
    </source>
</evidence>
<protein>
    <submittedName>
        <fullName evidence="4">Serine/threonine protein kinase</fullName>
    </submittedName>
</protein>
<evidence type="ECO:0000313" key="4">
    <source>
        <dbReference type="EMBL" id="QNE82436.1"/>
    </source>
</evidence>
<feature type="region of interest" description="Disordered" evidence="2">
    <location>
        <begin position="21"/>
        <end position="58"/>
    </location>
</feature>
<proteinExistence type="predicted"/>
<reference evidence="5" key="1">
    <citation type="submission" date="2019-10" db="EMBL/GenBank/DDBJ databases">
        <title>Antimicrobial potential of Antarctic Bacteria.</title>
        <authorList>
            <person name="Benaud N."/>
            <person name="Edwards R.J."/>
            <person name="Ferrari B.C."/>
        </authorList>
    </citation>
    <scope>NUCLEOTIDE SEQUENCE [LARGE SCALE GENOMIC DNA]</scope>
    <source>
        <strain evidence="5">NBH77</strain>
    </source>
</reference>
<keyword evidence="1 4" id="KW-0723">Serine/threonine-protein kinase</keyword>
<dbReference type="GO" id="GO:0004674">
    <property type="term" value="F:protein serine/threonine kinase activity"/>
    <property type="evidence" value="ECO:0007669"/>
    <property type="project" value="UniProtKB-KW"/>
</dbReference>
<evidence type="ECO:0000259" key="3">
    <source>
        <dbReference type="Pfam" id="PF13581"/>
    </source>
</evidence>
<dbReference type="RefSeq" id="WP_100456339.1">
    <property type="nucleotide sequence ID" value="NZ_CP045704.1"/>
</dbReference>
<name>A0ABX6RPV1_9ACTN</name>
<keyword evidence="4" id="KW-0418">Kinase</keyword>
<feature type="domain" description="Histidine kinase/HSP90-like ATPase" evidence="3">
    <location>
        <begin position="54"/>
        <end position="181"/>
    </location>
</feature>
<dbReference type="InterPro" id="IPR036890">
    <property type="entry name" value="HATPase_C_sf"/>
</dbReference>
<dbReference type="SUPFAM" id="SSF55874">
    <property type="entry name" value="ATPase domain of HSP90 chaperone/DNA topoisomerase II/histidine kinase"/>
    <property type="match status" value="1"/>
</dbReference>
<organism evidence="4 5">
    <name type="scientific">Streptomyces rutgersensis</name>
    <dbReference type="NCBI Taxonomy" id="53451"/>
    <lineage>
        <taxon>Bacteria</taxon>
        <taxon>Bacillati</taxon>
        <taxon>Actinomycetota</taxon>
        <taxon>Actinomycetes</taxon>
        <taxon>Kitasatosporales</taxon>
        <taxon>Streptomycetaceae</taxon>
        <taxon>Streptomyces</taxon>
        <taxon>Streptomyces diastaticus group</taxon>
    </lineage>
</organism>
<dbReference type="InterPro" id="IPR050267">
    <property type="entry name" value="Anti-sigma-factor_SerPK"/>
</dbReference>
<dbReference type="Proteomes" id="UP000515764">
    <property type="component" value="Chromosome"/>
</dbReference>
<dbReference type="Gene3D" id="3.30.565.10">
    <property type="entry name" value="Histidine kinase-like ATPase, C-terminal domain"/>
    <property type="match status" value="1"/>
</dbReference>
<feature type="compositionally biased region" description="Basic and acidic residues" evidence="2">
    <location>
        <begin position="21"/>
        <end position="34"/>
    </location>
</feature>
<evidence type="ECO:0000313" key="5">
    <source>
        <dbReference type="Proteomes" id="UP000515764"/>
    </source>
</evidence>
<accession>A0ABX6RPV1</accession>
<keyword evidence="4" id="KW-0808">Transferase</keyword>
<dbReference type="PANTHER" id="PTHR35526:SF3">
    <property type="entry name" value="ANTI-SIGMA-F FACTOR RSBW"/>
    <property type="match status" value="1"/>
</dbReference>
<dbReference type="InterPro" id="IPR003594">
    <property type="entry name" value="HATPase_dom"/>
</dbReference>
<keyword evidence="5" id="KW-1185">Reference proteome</keyword>
<dbReference type="PANTHER" id="PTHR35526">
    <property type="entry name" value="ANTI-SIGMA-F FACTOR RSBW-RELATED"/>
    <property type="match status" value="1"/>
</dbReference>
<dbReference type="CDD" id="cd16936">
    <property type="entry name" value="HATPase_RsbW-like"/>
    <property type="match status" value="1"/>
</dbReference>
<evidence type="ECO:0000256" key="2">
    <source>
        <dbReference type="SAM" id="MobiDB-lite"/>
    </source>
</evidence>
<gene>
    <name evidence="4" type="ORF">F0345_16070</name>
</gene>
<sequence length="185" mass="19179">MTVDEGDGDLIQFRQGLARAEGDHRPGVLRRPGDAPRIVSAPRRRGARRGAAVPATAGEARDLVQHALRDSFGPDAVAEAGGGLGESVVVADVLLVTSELVTNAIRHGGGLTGFDVQLGDAHLTLHVSDASSAVPTTTRADGPFDPGRPLVGGYGWPLVRRLAQDVSVRLQPGGGKCVTVTLPLF</sequence>
<dbReference type="EMBL" id="CP045704">
    <property type="protein sequence ID" value="QNE82436.1"/>
    <property type="molecule type" value="Genomic_DNA"/>
</dbReference>